<dbReference type="RefSeq" id="WP_025864513.1">
    <property type="nucleotide sequence ID" value="NZ_BLAX01000001.1"/>
</dbReference>
<dbReference type="OrthoDB" id="9814970at2"/>
<evidence type="ECO:0000313" key="2">
    <source>
        <dbReference type="Proteomes" id="UP000391834"/>
    </source>
</evidence>
<comment type="caution">
    <text evidence="1">The sequence shown here is derived from an EMBL/GenBank/DDBJ whole genome shotgun (WGS) entry which is preliminary data.</text>
</comment>
<organism evidence="1 2">
    <name type="scientific">Prolixibacter bellariivorans</name>
    <dbReference type="NCBI Taxonomy" id="314319"/>
    <lineage>
        <taxon>Bacteria</taxon>
        <taxon>Pseudomonadati</taxon>
        <taxon>Bacteroidota</taxon>
        <taxon>Bacteroidia</taxon>
        <taxon>Marinilabiliales</taxon>
        <taxon>Prolixibacteraceae</taxon>
        <taxon>Prolixibacter</taxon>
    </lineage>
</organism>
<sequence length="275" mass="31300">MTGIKMVITDLDGTLLQADHTISTTDYETLENLGKLGICRVAATGRNLMKVKQVLTPGMPFDFVIFSSGAGLMDWNKQQLLMAMSIPSQETGKIVRFLMEEKLNFKVSREIPDNHHFAWWRSTPCEEFERYLNYHKALGDAVPLKQGDAFPISQVLIFLPQGSEEFEIIKQKVLNHFPHVSVIRATSPLHPDFTWMEIFPEGVTKAHGVEEVCRITGIAKENTLGVGNDFNDMELLDYTQHSYVVDNAPDELKFRYRNSLAHHEDGFSYAVRQHL</sequence>
<dbReference type="AlphaFoldDB" id="A0A5M4B0Y2"/>
<gene>
    <name evidence="1" type="ORF">PbJCM13498_26850</name>
</gene>
<dbReference type="InterPro" id="IPR023214">
    <property type="entry name" value="HAD_sf"/>
</dbReference>
<dbReference type="GO" id="GO:0016791">
    <property type="term" value="F:phosphatase activity"/>
    <property type="evidence" value="ECO:0007669"/>
    <property type="project" value="TreeGrafter"/>
</dbReference>
<dbReference type="Gene3D" id="3.40.50.1000">
    <property type="entry name" value="HAD superfamily/HAD-like"/>
    <property type="match status" value="1"/>
</dbReference>
<dbReference type="SUPFAM" id="SSF56784">
    <property type="entry name" value="HAD-like"/>
    <property type="match status" value="1"/>
</dbReference>
<accession>A0A5M4B0Y2</accession>
<evidence type="ECO:0000313" key="1">
    <source>
        <dbReference type="EMBL" id="GET33822.1"/>
    </source>
</evidence>
<dbReference type="PANTHER" id="PTHR10000">
    <property type="entry name" value="PHOSPHOSERINE PHOSPHATASE"/>
    <property type="match status" value="1"/>
</dbReference>
<dbReference type="Pfam" id="PF08282">
    <property type="entry name" value="Hydrolase_3"/>
    <property type="match status" value="1"/>
</dbReference>
<dbReference type="GO" id="GO:0000287">
    <property type="term" value="F:magnesium ion binding"/>
    <property type="evidence" value="ECO:0007669"/>
    <property type="project" value="TreeGrafter"/>
</dbReference>
<dbReference type="Gene3D" id="3.30.1240.10">
    <property type="match status" value="1"/>
</dbReference>
<reference evidence="1 2" key="1">
    <citation type="submission" date="2019-10" db="EMBL/GenBank/DDBJ databases">
        <title>Prolixibacter strains distinguished by the presence of nitrate reductase genes were adept at nitrate-dependent anaerobic corrosion of metallic iron and carbon steel.</title>
        <authorList>
            <person name="Iino T."/>
            <person name="Shono N."/>
            <person name="Ito K."/>
            <person name="Nakamura R."/>
            <person name="Sueoka K."/>
            <person name="Harayama S."/>
            <person name="Ohkuma M."/>
        </authorList>
    </citation>
    <scope>NUCLEOTIDE SEQUENCE [LARGE SCALE GENOMIC DNA]</scope>
    <source>
        <strain evidence="1 2">JCM 13498</strain>
    </source>
</reference>
<dbReference type="GO" id="GO:0005829">
    <property type="term" value="C:cytosol"/>
    <property type="evidence" value="ECO:0007669"/>
    <property type="project" value="TreeGrafter"/>
</dbReference>
<proteinExistence type="predicted"/>
<dbReference type="EMBL" id="BLAX01000001">
    <property type="protein sequence ID" value="GET33822.1"/>
    <property type="molecule type" value="Genomic_DNA"/>
</dbReference>
<name>A0A5M4B0Y2_9BACT</name>
<dbReference type="Proteomes" id="UP000391834">
    <property type="component" value="Unassembled WGS sequence"/>
</dbReference>
<protein>
    <submittedName>
        <fullName evidence="1">Haloacid dehalogenase</fullName>
    </submittedName>
</protein>
<keyword evidence="2" id="KW-1185">Reference proteome</keyword>
<dbReference type="PANTHER" id="PTHR10000:SF8">
    <property type="entry name" value="HAD SUPERFAMILY HYDROLASE-LIKE, TYPE 3"/>
    <property type="match status" value="1"/>
</dbReference>
<dbReference type="InterPro" id="IPR036412">
    <property type="entry name" value="HAD-like_sf"/>
</dbReference>